<dbReference type="InterPro" id="IPR013762">
    <property type="entry name" value="Integrase-like_cat_sf"/>
</dbReference>
<dbReference type="GO" id="GO:0015074">
    <property type="term" value="P:DNA integration"/>
    <property type="evidence" value="ECO:0007669"/>
    <property type="project" value="InterPro"/>
</dbReference>
<evidence type="ECO:0000256" key="2">
    <source>
        <dbReference type="SAM" id="MobiDB-lite"/>
    </source>
</evidence>
<gene>
    <name evidence="4" type="ORF">LCGC14_0996270</name>
</gene>
<feature type="domain" description="Tyr recombinase" evidence="3">
    <location>
        <begin position="1"/>
        <end position="45"/>
    </location>
</feature>
<keyword evidence="1" id="KW-0233">DNA recombination</keyword>
<proteinExistence type="predicted"/>
<evidence type="ECO:0000259" key="3">
    <source>
        <dbReference type="PROSITE" id="PS51898"/>
    </source>
</evidence>
<dbReference type="Gene3D" id="1.10.443.10">
    <property type="entry name" value="Intergrase catalytic core"/>
    <property type="match status" value="1"/>
</dbReference>
<feature type="region of interest" description="Disordered" evidence="2">
    <location>
        <begin position="46"/>
        <end position="71"/>
    </location>
</feature>
<dbReference type="EMBL" id="LAZR01003818">
    <property type="protein sequence ID" value="KKN14427.1"/>
    <property type="molecule type" value="Genomic_DNA"/>
</dbReference>
<evidence type="ECO:0000256" key="1">
    <source>
        <dbReference type="ARBA" id="ARBA00023172"/>
    </source>
</evidence>
<dbReference type="AlphaFoldDB" id="A0A0F9NQV0"/>
<feature type="non-terminal residue" evidence="4">
    <location>
        <position position="1"/>
    </location>
</feature>
<dbReference type="Pfam" id="PF00589">
    <property type="entry name" value="Phage_integrase"/>
    <property type="match status" value="1"/>
</dbReference>
<accession>A0A0F9NQV0</accession>
<dbReference type="GO" id="GO:0003677">
    <property type="term" value="F:DNA binding"/>
    <property type="evidence" value="ECO:0007669"/>
    <property type="project" value="InterPro"/>
</dbReference>
<dbReference type="GO" id="GO:0006310">
    <property type="term" value="P:DNA recombination"/>
    <property type="evidence" value="ECO:0007669"/>
    <property type="project" value="UniProtKB-KW"/>
</dbReference>
<organism evidence="4">
    <name type="scientific">marine sediment metagenome</name>
    <dbReference type="NCBI Taxonomy" id="412755"/>
    <lineage>
        <taxon>unclassified sequences</taxon>
        <taxon>metagenomes</taxon>
        <taxon>ecological metagenomes</taxon>
    </lineage>
</organism>
<name>A0A0F9NQV0_9ZZZZ</name>
<sequence length="71" mass="7797">HSFASHRAEEGWPLTLIAAWLGHTKIATTQIYSHLSPDHLRESRKSVSLGQPWGDKGLKTAHIGTPPMGKT</sequence>
<dbReference type="PROSITE" id="PS51898">
    <property type="entry name" value="TYR_RECOMBINASE"/>
    <property type="match status" value="1"/>
</dbReference>
<dbReference type="InterPro" id="IPR011010">
    <property type="entry name" value="DNA_brk_join_enz"/>
</dbReference>
<protein>
    <recommendedName>
        <fullName evidence="3">Tyr recombinase domain-containing protein</fullName>
    </recommendedName>
</protein>
<dbReference type="SUPFAM" id="SSF56349">
    <property type="entry name" value="DNA breaking-rejoining enzymes"/>
    <property type="match status" value="1"/>
</dbReference>
<comment type="caution">
    <text evidence="4">The sequence shown here is derived from an EMBL/GenBank/DDBJ whole genome shotgun (WGS) entry which is preliminary data.</text>
</comment>
<reference evidence="4" key="1">
    <citation type="journal article" date="2015" name="Nature">
        <title>Complex archaea that bridge the gap between prokaryotes and eukaryotes.</title>
        <authorList>
            <person name="Spang A."/>
            <person name="Saw J.H."/>
            <person name="Jorgensen S.L."/>
            <person name="Zaremba-Niedzwiedzka K."/>
            <person name="Martijn J."/>
            <person name="Lind A.E."/>
            <person name="van Eijk R."/>
            <person name="Schleper C."/>
            <person name="Guy L."/>
            <person name="Ettema T.J."/>
        </authorList>
    </citation>
    <scope>NUCLEOTIDE SEQUENCE</scope>
</reference>
<evidence type="ECO:0000313" key="4">
    <source>
        <dbReference type="EMBL" id="KKN14427.1"/>
    </source>
</evidence>
<dbReference type="InterPro" id="IPR002104">
    <property type="entry name" value="Integrase_catalytic"/>
</dbReference>